<gene>
    <name evidence="1" type="ORF">SAMN06265376_1011313</name>
</gene>
<proteinExistence type="predicted"/>
<evidence type="ECO:0000313" key="2">
    <source>
        <dbReference type="Proteomes" id="UP000198379"/>
    </source>
</evidence>
<protein>
    <submittedName>
        <fullName evidence="1">Uncharacterized protein</fullName>
    </submittedName>
</protein>
<keyword evidence="2" id="KW-1185">Reference proteome</keyword>
<sequence length="52" mass="6242">MADFFIFDKMLYTLSRNRVYEILDQRESETLKRTCETYLPVGSFMTIGRAKR</sequence>
<evidence type="ECO:0000313" key="1">
    <source>
        <dbReference type="EMBL" id="SNR48619.1"/>
    </source>
</evidence>
<accession>A0A238WSF2</accession>
<dbReference type="Proteomes" id="UP000198379">
    <property type="component" value="Unassembled WGS sequence"/>
</dbReference>
<name>A0A238WSF2_9FLAO</name>
<organism evidence="1 2">
    <name type="scientific">Dokdonia pacifica</name>
    <dbReference type="NCBI Taxonomy" id="1627892"/>
    <lineage>
        <taxon>Bacteria</taxon>
        <taxon>Pseudomonadati</taxon>
        <taxon>Bacteroidota</taxon>
        <taxon>Flavobacteriia</taxon>
        <taxon>Flavobacteriales</taxon>
        <taxon>Flavobacteriaceae</taxon>
        <taxon>Dokdonia</taxon>
    </lineage>
</organism>
<dbReference type="AlphaFoldDB" id="A0A238WSF2"/>
<reference evidence="1 2" key="1">
    <citation type="submission" date="2017-06" db="EMBL/GenBank/DDBJ databases">
        <authorList>
            <person name="Kim H.J."/>
            <person name="Triplett B.A."/>
        </authorList>
    </citation>
    <scope>NUCLEOTIDE SEQUENCE [LARGE SCALE GENOMIC DNA]</scope>
    <source>
        <strain evidence="1 2">DSM 25597</strain>
    </source>
</reference>
<dbReference type="EMBL" id="FZNY01000001">
    <property type="protein sequence ID" value="SNR48619.1"/>
    <property type="molecule type" value="Genomic_DNA"/>
</dbReference>